<evidence type="ECO:0000313" key="3">
    <source>
        <dbReference type="Proteomes" id="UP000254069"/>
    </source>
</evidence>
<evidence type="ECO:0000313" key="2">
    <source>
        <dbReference type="EMBL" id="SUI58601.1"/>
    </source>
</evidence>
<protein>
    <submittedName>
        <fullName evidence="2">Excalibur calcium-binding domain</fullName>
    </submittedName>
</protein>
<keyword evidence="3" id="KW-1185">Reference proteome</keyword>
<dbReference type="AlphaFoldDB" id="A0A379ZB36"/>
<dbReference type="Pfam" id="PF05901">
    <property type="entry name" value="Excalibur"/>
    <property type="match status" value="1"/>
</dbReference>
<sequence>MKRFVFYFIFGYACYLSWVKLSGNEPQQLTDIHQDTISNSIREAAQTAPRYASKPIEMDAGFHCDGRQYCSQMTSRAEAEYFNRYCPNTKMDGDNDGRPCENDSRW</sequence>
<dbReference type="EMBL" id="UGYO01000001">
    <property type="protein sequence ID" value="SUI58601.1"/>
    <property type="molecule type" value="Genomic_DNA"/>
</dbReference>
<organism evidence="2 3">
    <name type="scientific">Shewanella algae</name>
    <dbReference type="NCBI Taxonomy" id="38313"/>
    <lineage>
        <taxon>Bacteria</taxon>
        <taxon>Pseudomonadati</taxon>
        <taxon>Pseudomonadota</taxon>
        <taxon>Gammaproteobacteria</taxon>
        <taxon>Alteromonadales</taxon>
        <taxon>Shewanellaceae</taxon>
        <taxon>Shewanella</taxon>
    </lineage>
</organism>
<feature type="domain" description="Excalibur calcium-binding" evidence="1">
    <location>
        <begin position="66"/>
        <end position="101"/>
    </location>
</feature>
<name>A0A379ZB36_9GAMM</name>
<dbReference type="InterPro" id="IPR008613">
    <property type="entry name" value="Excalibur_Ca-bd_domain"/>
</dbReference>
<dbReference type="Proteomes" id="UP000254069">
    <property type="component" value="Unassembled WGS sequence"/>
</dbReference>
<dbReference type="RefSeq" id="WP_371872536.1">
    <property type="nucleotide sequence ID" value="NZ_AP024609.1"/>
</dbReference>
<accession>A0A379ZB36</accession>
<evidence type="ECO:0000259" key="1">
    <source>
        <dbReference type="SMART" id="SM00894"/>
    </source>
</evidence>
<reference evidence="2 3" key="1">
    <citation type="submission" date="2018-06" db="EMBL/GenBank/DDBJ databases">
        <authorList>
            <consortium name="Pathogen Informatics"/>
            <person name="Doyle S."/>
        </authorList>
    </citation>
    <scope>NUCLEOTIDE SEQUENCE [LARGE SCALE GENOMIC DNA]</scope>
    <source>
        <strain evidence="2 3">NCTC10738</strain>
    </source>
</reference>
<proteinExistence type="predicted"/>
<gene>
    <name evidence="2" type="ORF">NCTC10738_01440</name>
</gene>
<dbReference type="SMART" id="SM00894">
    <property type="entry name" value="Excalibur"/>
    <property type="match status" value="1"/>
</dbReference>